<proteinExistence type="predicted"/>
<protein>
    <submittedName>
        <fullName evidence="2">Uncharacterized protein</fullName>
    </submittedName>
</protein>
<reference evidence="2" key="1">
    <citation type="submission" date="2019-08" db="EMBL/GenBank/DDBJ databases">
        <authorList>
            <person name="Kucharzyk K."/>
            <person name="Murdoch R.W."/>
            <person name="Higgins S."/>
            <person name="Loffler F."/>
        </authorList>
    </citation>
    <scope>NUCLEOTIDE SEQUENCE</scope>
</reference>
<evidence type="ECO:0000256" key="1">
    <source>
        <dbReference type="SAM" id="MobiDB-lite"/>
    </source>
</evidence>
<feature type="region of interest" description="Disordered" evidence="1">
    <location>
        <begin position="1"/>
        <end position="30"/>
    </location>
</feature>
<dbReference type="AlphaFoldDB" id="A0A645F6B4"/>
<organism evidence="2">
    <name type="scientific">bioreactor metagenome</name>
    <dbReference type="NCBI Taxonomy" id="1076179"/>
    <lineage>
        <taxon>unclassified sequences</taxon>
        <taxon>metagenomes</taxon>
        <taxon>ecological metagenomes</taxon>
    </lineage>
</organism>
<name>A0A645F6B4_9ZZZZ</name>
<dbReference type="EMBL" id="VSSQ01054039">
    <property type="protein sequence ID" value="MPN08023.1"/>
    <property type="molecule type" value="Genomic_DNA"/>
</dbReference>
<sequence length="85" mass="9306">MAFAHHHAAQADQDRGGETELFGAEQRADDHVAPGLELTVDLQPHMRTQMVGAQRLLRLGQPQLPWQSRMLDAGQGRRPGAAVMA</sequence>
<accession>A0A645F6B4</accession>
<evidence type="ECO:0000313" key="2">
    <source>
        <dbReference type="EMBL" id="MPN08023.1"/>
    </source>
</evidence>
<gene>
    <name evidence="2" type="ORF">SDC9_155299</name>
</gene>
<comment type="caution">
    <text evidence="2">The sequence shown here is derived from an EMBL/GenBank/DDBJ whole genome shotgun (WGS) entry which is preliminary data.</text>
</comment>